<dbReference type="PROSITE" id="PS00018">
    <property type="entry name" value="EF_HAND_1"/>
    <property type="match status" value="1"/>
</dbReference>
<accession>A0A374N2E0</accession>
<sequence length="171" mass="19096">MSTANLPTLRLDCNRNVNLIVVHCTASRCDRQLTPESLDRLHRQRGFTACGYHFYITREGTVFPMRPLDTVGAHVRGFNAHSIGIAYEGGLQPDGAAADTRTPQQREALRFLIRQLLVLYPKSTVCGHRDLSPDLNGNGVIEPQEWLKQCPCFDASTEYAPLCAEAFHRNG</sequence>
<keyword evidence="4" id="KW-0378">Hydrolase</keyword>
<dbReference type="InterPro" id="IPR002502">
    <property type="entry name" value="Amidase_domain"/>
</dbReference>
<gene>
    <name evidence="5" type="ORF">DXD90_05820</name>
    <name evidence="4" type="ORF">POZ24_15590</name>
</gene>
<reference evidence="5 6" key="1">
    <citation type="submission" date="2018-08" db="EMBL/GenBank/DDBJ databases">
        <title>A genome reference for cultivated species of the human gut microbiota.</title>
        <authorList>
            <person name="Zou Y."/>
            <person name="Xue W."/>
            <person name="Luo G."/>
        </authorList>
    </citation>
    <scope>NUCLEOTIDE SEQUENCE [LARGE SCALE GENOMIC DNA]</scope>
    <source>
        <strain evidence="5 6">TM10-17</strain>
    </source>
</reference>
<dbReference type="PANTHER" id="PTHR11022:SF41">
    <property type="entry name" value="PEPTIDOGLYCAN-RECOGNITION PROTEIN LC-RELATED"/>
    <property type="match status" value="1"/>
</dbReference>
<comment type="caution">
    <text evidence="5">The sequence shown here is derived from an EMBL/GenBank/DDBJ whole genome shotgun (WGS) entry which is preliminary data.</text>
</comment>
<dbReference type="SUPFAM" id="SSF55846">
    <property type="entry name" value="N-acetylmuramoyl-L-alanine amidase-like"/>
    <property type="match status" value="1"/>
</dbReference>
<dbReference type="AlphaFoldDB" id="A0A374N2E0"/>
<dbReference type="Gene3D" id="3.40.80.10">
    <property type="entry name" value="Peptidoglycan recognition protein-like"/>
    <property type="match status" value="1"/>
</dbReference>
<dbReference type="InterPro" id="IPR015510">
    <property type="entry name" value="PGRP"/>
</dbReference>
<dbReference type="SMART" id="SM00701">
    <property type="entry name" value="PGRP"/>
    <property type="match status" value="1"/>
</dbReference>
<dbReference type="SMART" id="SM00644">
    <property type="entry name" value="Ami_2"/>
    <property type="match status" value="1"/>
</dbReference>
<feature type="domain" description="N-acetylmuramoyl-L-alanine amidase" evidence="2">
    <location>
        <begin position="4"/>
        <end position="140"/>
    </location>
</feature>
<dbReference type="EMBL" id="JAQNSG010000015">
    <property type="protein sequence ID" value="MDC1881432.1"/>
    <property type="molecule type" value="Genomic_DNA"/>
</dbReference>
<dbReference type="CDD" id="cd06583">
    <property type="entry name" value="PGRP"/>
    <property type="match status" value="1"/>
</dbReference>
<comment type="similarity">
    <text evidence="1">Belongs to the N-acetylmuramoyl-L-alanine amidase 2 family.</text>
</comment>
<feature type="domain" description="Peptidoglycan recognition protein family" evidence="3">
    <location>
        <begin position="6"/>
        <end position="132"/>
    </location>
</feature>
<dbReference type="EMBL" id="QSOF01000006">
    <property type="protein sequence ID" value="RGI77876.1"/>
    <property type="molecule type" value="Genomic_DNA"/>
</dbReference>
<dbReference type="EC" id="3.5.1.28" evidence="4"/>
<dbReference type="Pfam" id="PF01510">
    <property type="entry name" value="Amidase_2"/>
    <property type="match status" value="1"/>
</dbReference>
<dbReference type="GO" id="GO:0008270">
    <property type="term" value="F:zinc ion binding"/>
    <property type="evidence" value="ECO:0007669"/>
    <property type="project" value="InterPro"/>
</dbReference>
<dbReference type="InterPro" id="IPR036505">
    <property type="entry name" value="Amidase/PGRP_sf"/>
</dbReference>
<dbReference type="RefSeq" id="WP_117962981.1">
    <property type="nucleotide sequence ID" value="NZ_AP019724.1"/>
</dbReference>
<evidence type="ECO:0000259" key="2">
    <source>
        <dbReference type="SMART" id="SM00644"/>
    </source>
</evidence>
<dbReference type="GO" id="GO:0008745">
    <property type="term" value="F:N-acetylmuramoyl-L-alanine amidase activity"/>
    <property type="evidence" value="ECO:0007669"/>
    <property type="project" value="UniProtKB-EC"/>
</dbReference>
<dbReference type="FunFam" id="3.40.80.10:FF:000008">
    <property type="entry name" value="N-acetylmuramoyl-L-alanine amidase"/>
    <property type="match status" value="1"/>
</dbReference>
<dbReference type="Proteomes" id="UP000263754">
    <property type="component" value="Unassembled WGS sequence"/>
</dbReference>
<evidence type="ECO:0000313" key="4">
    <source>
        <dbReference type="EMBL" id="MDC1881432.1"/>
    </source>
</evidence>
<proteinExistence type="inferred from homology"/>
<dbReference type="GO" id="GO:0009253">
    <property type="term" value="P:peptidoglycan catabolic process"/>
    <property type="evidence" value="ECO:0007669"/>
    <property type="project" value="InterPro"/>
</dbReference>
<organism evidence="5 6">
    <name type="scientific">Bacteroides uniformis</name>
    <dbReference type="NCBI Taxonomy" id="820"/>
    <lineage>
        <taxon>Bacteria</taxon>
        <taxon>Pseudomonadati</taxon>
        <taxon>Bacteroidota</taxon>
        <taxon>Bacteroidia</taxon>
        <taxon>Bacteroidales</taxon>
        <taxon>Bacteroidaceae</taxon>
        <taxon>Bacteroides</taxon>
    </lineage>
</organism>
<dbReference type="Proteomes" id="UP001213309">
    <property type="component" value="Unassembled WGS sequence"/>
</dbReference>
<reference evidence="4" key="2">
    <citation type="submission" date="2022-10" db="EMBL/GenBank/DDBJ databases">
        <title>Human gut microbiome strain richness.</title>
        <authorList>
            <person name="Chen-Liaw A."/>
        </authorList>
    </citation>
    <scope>NUCLEOTIDE SEQUENCE</scope>
    <source>
        <strain evidence="4">1001713st2_A4_1001713B170214_170313</strain>
    </source>
</reference>
<evidence type="ECO:0000256" key="1">
    <source>
        <dbReference type="ARBA" id="ARBA00007553"/>
    </source>
</evidence>
<name>A0A374N2E0_BACUN</name>
<dbReference type="InterPro" id="IPR018247">
    <property type="entry name" value="EF_Hand_1_Ca_BS"/>
</dbReference>
<evidence type="ECO:0000313" key="5">
    <source>
        <dbReference type="EMBL" id="RGI77876.1"/>
    </source>
</evidence>
<dbReference type="PANTHER" id="PTHR11022">
    <property type="entry name" value="PEPTIDOGLYCAN RECOGNITION PROTEIN"/>
    <property type="match status" value="1"/>
</dbReference>
<dbReference type="InterPro" id="IPR006619">
    <property type="entry name" value="PGRP_domain_met/bac"/>
</dbReference>
<evidence type="ECO:0000259" key="3">
    <source>
        <dbReference type="SMART" id="SM00701"/>
    </source>
</evidence>
<protein>
    <submittedName>
        <fullName evidence="5">N-acetylmuramoyl-L-alanine amidase</fullName>
        <ecNumber evidence="4">3.5.1.28</ecNumber>
    </submittedName>
</protein>
<evidence type="ECO:0000313" key="6">
    <source>
        <dbReference type="Proteomes" id="UP000263754"/>
    </source>
</evidence>